<protein>
    <submittedName>
        <fullName evidence="1">Uncharacterized protein</fullName>
    </submittedName>
</protein>
<name>A0ABC9SLB6_LEPBO</name>
<dbReference type="Proteomes" id="UP000012166">
    <property type="component" value="Unassembled WGS sequence"/>
</dbReference>
<dbReference type="EMBL" id="AHMS02000013">
    <property type="protein sequence ID" value="EMN18629.1"/>
    <property type="molecule type" value="Genomic_DNA"/>
</dbReference>
<proteinExistence type="predicted"/>
<evidence type="ECO:0000313" key="2">
    <source>
        <dbReference type="Proteomes" id="UP000012166"/>
    </source>
</evidence>
<accession>A0ABC9SLB6</accession>
<reference evidence="1 2" key="1">
    <citation type="submission" date="2013-01" db="EMBL/GenBank/DDBJ databases">
        <authorList>
            <person name="Harkins D.M."/>
            <person name="Durkin A.S."/>
            <person name="Brinkac L.M."/>
            <person name="Haft D.H."/>
            <person name="Selengut J.D."/>
            <person name="Sanka R."/>
            <person name="DePew J."/>
            <person name="Purushe J."/>
            <person name="Hartskeerl R.A."/>
            <person name="Ahmed A."/>
            <person name="van der Linden H."/>
            <person name="Goris M.G.A."/>
            <person name="Vinetz J.M."/>
            <person name="Sutton G.G."/>
            <person name="Nierman W.C."/>
            <person name="Fouts D.E."/>
        </authorList>
    </citation>
    <scope>NUCLEOTIDE SEQUENCE [LARGE SCALE GENOMIC DNA]</scope>
    <source>
        <strain evidence="1 2">Brem 328</strain>
    </source>
</reference>
<comment type="caution">
    <text evidence="1">The sequence shown here is derived from an EMBL/GenBank/DDBJ whole genome shotgun (WGS) entry which is preliminary data.</text>
</comment>
<gene>
    <name evidence="1" type="ORF">LEP1GSC056_2185</name>
</gene>
<sequence length="39" mass="4271">MSRLSGKSGNGRDINDSSRLRFEKKFGSVLRAGLKTLGM</sequence>
<dbReference type="AlphaFoldDB" id="A0ABC9SLB6"/>
<evidence type="ECO:0000313" key="1">
    <source>
        <dbReference type="EMBL" id="EMN18629.1"/>
    </source>
</evidence>
<organism evidence="1 2">
    <name type="scientific">Leptospira borgpetersenii str. Brem 328</name>
    <dbReference type="NCBI Taxonomy" id="1049780"/>
    <lineage>
        <taxon>Bacteria</taxon>
        <taxon>Pseudomonadati</taxon>
        <taxon>Spirochaetota</taxon>
        <taxon>Spirochaetia</taxon>
        <taxon>Leptospirales</taxon>
        <taxon>Leptospiraceae</taxon>
        <taxon>Leptospira</taxon>
    </lineage>
</organism>